<keyword evidence="4" id="KW-1185">Reference proteome</keyword>
<evidence type="ECO:0000256" key="1">
    <source>
        <dbReference type="SAM" id="MobiDB-lite"/>
    </source>
</evidence>
<protein>
    <recommendedName>
        <fullName evidence="5">Polymer-forming protein</fullName>
    </recommendedName>
</protein>
<organism evidence="3 4">
    <name type="scientific">Actinopolymorpha singaporensis</name>
    <dbReference type="NCBI Taxonomy" id="117157"/>
    <lineage>
        <taxon>Bacteria</taxon>
        <taxon>Bacillati</taxon>
        <taxon>Actinomycetota</taxon>
        <taxon>Actinomycetes</taxon>
        <taxon>Propionibacteriales</taxon>
        <taxon>Actinopolymorphaceae</taxon>
        <taxon>Actinopolymorpha</taxon>
    </lineage>
</organism>
<gene>
    <name evidence="3" type="ORF">SAMN04489717_4490</name>
</gene>
<sequence length="322" mass="32582">MKLRSAIAATSLVAAGGIAFAMPANADLVTRCVGEGGAVTVPGDLVVPAGKACWLNGTTVEGNVRVAAGADLIVDGATFKGSVTVAENAYVDTTDTTIAQNVSTNNAFGSYFYGSNLGGAVNAKADEGSEYDGFVYTVDSKVTGRVNASVPGEVVVDGSQVGGALTGQGTRYLDVYNSTIDGKLTVADNEEGSVFCESEVYGDAGYTGNSGTLQLGADGPLAPCSGTSYWGGNVDVSNNAGTIVVSNNIVRGNLSGTGNDPAPTGENNRVRGSVSGQFENLQAPAAMRMAAPQDRKDDLAGTVKERRADAQAEAKAAGKARL</sequence>
<evidence type="ECO:0008006" key="5">
    <source>
        <dbReference type="Google" id="ProtNLM"/>
    </source>
</evidence>
<reference evidence="3 4" key="1">
    <citation type="submission" date="2016-10" db="EMBL/GenBank/DDBJ databases">
        <authorList>
            <person name="de Groot N.N."/>
        </authorList>
    </citation>
    <scope>NUCLEOTIDE SEQUENCE [LARGE SCALE GENOMIC DNA]</scope>
    <source>
        <strain evidence="3 4">DSM 22024</strain>
    </source>
</reference>
<evidence type="ECO:0000256" key="2">
    <source>
        <dbReference type="SAM" id="SignalP"/>
    </source>
</evidence>
<feature type="region of interest" description="Disordered" evidence="1">
    <location>
        <begin position="288"/>
        <end position="322"/>
    </location>
</feature>
<feature type="compositionally biased region" description="Low complexity" evidence="1">
    <location>
        <begin position="313"/>
        <end position="322"/>
    </location>
</feature>
<evidence type="ECO:0000313" key="3">
    <source>
        <dbReference type="EMBL" id="SDS95758.1"/>
    </source>
</evidence>
<feature type="signal peptide" evidence="2">
    <location>
        <begin position="1"/>
        <end position="26"/>
    </location>
</feature>
<dbReference type="STRING" id="117157.SAMN04489717_4490"/>
<evidence type="ECO:0000313" key="4">
    <source>
        <dbReference type="Proteomes" id="UP000198983"/>
    </source>
</evidence>
<feature type="compositionally biased region" description="Basic and acidic residues" evidence="1">
    <location>
        <begin position="293"/>
        <end position="312"/>
    </location>
</feature>
<dbReference type="Proteomes" id="UP000198983">
    <property type="component" value="Chromosome I"/>
</dbReference>
<accession>A0A1H1WED9</accession>
<dbReference type="OrthoDB" id="5149096at2"/>
<keyword evidence="2" id="KW-0732">Signal</keyword>
<name>A0A1H1WED9_9ACTN</name>
<feature type="chain" id="PRO_5009264364" description="Polymer-forming protein" evidence="2">
    <location>
        <begin position="27"/>
        <end position="322"/>
    </location>
</feature>
<dbReference type="RefSeq" id="WP_092655588.1">
    <property type="nucleotide sequence ID" value="NZ_LT629732.1"/>
</dbReference>
<dbReference type="AlphaFoldDB" id="A0A1H1WED9"/>
<proteinExistence type="predicted"/>
<dbReference type="EMBL" id="LT629732">
    <property type="protein sequence ID" value="SDS95758.1"/>
    <property type="molecule type" value="Genomic_DNA"/>
</dbReference>